<dbReference type="InterPro" id="IPR014031">
    <property type="entry name" value="Ketoacyl_synth_C"/>
</dbReference>
<organism evidence="6 7">
    <name type="scientific">Alloalcanivorax marinus</name>
    <dbReference type="NCBI Taxonomy" id="1177169"/>
    <lineage>
        <taxon>Bacteria</taxon>
        <taxon>Pseudomonadati</taxon>
        <taxon>Pseudomonadota</taxon>
        <taxon>Gammaproteobacteria</taxon>
        <taxon>Oceanospirillales</taxon>
        <taxon>Alcanivoracaceae</taxon>
        <taxon>Alloalcanivorax</taxon>
    </lineage>
</organism>
<dbReference type="PANTHER" id="PTHR11712">
    <property type="entry name" value="POLYKETIDE SYNTHASE-RELATED"/>
    <property type="match status" value="1"/>
</dbReference>
<evidence type="ECO:0000256" key="1">
    <source>
        <dbReference type="ARBA" id="ARBA00005194"/>
    </source>
</evidence>
<comment type="pathway">
    <text evidence="1">Lipid metabolism; fatty acid biosynthesis.</text>
</comment>
<sequence>MSALPVITAMGGINAAGRTSLHHGFRRLVFDALEPARQDSTLGALAALTGTTGRDALLNGTLIRGLPADRRLNLAVNGHSDGPVTLEMRNLDLPEPLPEGWRVEAINRQRSRVTVPAGAGLRVPTPIARRVSAAGQLPDGFDPGALYASRNHPRALQMAIYGVSDAFGMLGIPWEQLRGRLAPDQVAVFASNAMAQLDDAGLGGMMRAPALGQRTTSKQCPLGLGEMTADFINAYVLRSAGGTGGLLGACATFLYNLERAVHAIRAGRARLVVVGTSEAPLVPEVMEGYRAMGALAEDEALAALDGADRPDLRRACRPFGDNCGFTMAESAQFAVLMDDELALELGADILGAVPDVFVHADGAKKSISSPGIGNYLTLARSAHLVRQLIGEDALRHDTLVHAHGTGTPQNRVTESHVINQVAEAFGIRDWPVAAIKAYVGHSLGSAGGDQLAATLGTFSDGLLPGIATVDRFADDLHADRLSLAREHRQLRPSAALLNSKGFGGNNATAVVLSPERTTDLLARRHGERTLDAWRDRSAATREAAADYDRRALAGQVVPEYHFNDGVLNGDDLTVTDKAIRLPGWEQPLTFQDDCGFDDYR</sequence>
<dbReference type="EMBL" id="JAJGNA010000023">
    <property type="protein sequence ID" value="MCC4309832.1"/>
    <property type="molecule type" value="Genomic_DNA"/>
</dbReference>
<dbReference type="GO" id="GO:0004315">
    <property type="term" value="F:3-oxoacyl-[acyl-carrier-protein] synthase activity"/>
    <property type="evidence" value="ECO:0007669"/>
    <property type="project" value="TreeGrafter"/>
</dbReference>
<accession>A0A9Q3UQY5</accession>
<dbReference type="Pfam" id="PF00109">
    <property type="entry name" value="ketoacyl-synt"/>
    <property type="match status" value="1"/>
</dbReference>
<dbReference type="PROSITE" id="PS52004">
    <property type="entry name" value="KS3_2"/>
    <property type="match status" value="1"/>
</dbReference>
<dbReference type="CDD" id="cd00828">
    <property type="entry name" value="elong_cond_enzymes"/>
    <property type="match status" value="1"/>
</dbReference>
<keyword evidence="7" id="KW-1185">Reference proteome</keyword>
<evidence type="ECO:0000256" key="4">
    <source>
        <dbReference type="RuleBase" id="RU003694"/>
    </source>
</evidence>
<dbReference type="Gene3D" id="3.40.47.10">
    <property type="match status" value="1"/>
</dbReference>
<dbReference type="Proteomes" id="UP001108027">
    <property type="component" value="Unassembled WGS sequence"/>
</dbReference>
<keyword evidence="3 4" id="KW-0808">Transferase</keyword>
<name>A0A9Q3UQY5_9GAMM</name>
<proteinExistence type="inferred from homology"/>
<feature type="domain" description="Ketosynthase family 3 (KS3)" evidence="5">
    <location>
        <begin position="1"/>
        <end position="513"/>
    </location>
</feature>
<reference evidence="6" key="1">
    <citation type="submission" date="2021-10" db="EMBL/GenBank/DDBJ databases">
        <title>The diversity and Nitrogen Metabolism of Culturable Nitrate-Utilizing Bacteria Within the Oxygen Minimum Zone of the Changjiang (Yangtze River)Estuary.</title>
        <authorList>
            <person name="Zhang D."/>
            <person name="Zheng J."/>
            <person name="Liu S."/>
            <person name="He W."/>
        </authorList>
    </citation>
    <scope>NUCLEOTIDE SEQUENCE</scope>
    <source>
        <strain evidence="6">FXH-223</strain>
    </source>
</reference>
<evidence type="ECO:0000256" key="2">
    <source>
        <dbReference type="ARBA" id="ARBA00008467"/>
    </source>
</evidence>
<comment type="similarity">
    <text evidence="2 4">Belongs to the thiolase-like superfamily. Beta-ketoacyl-ACP synthases family.</text>
</comment>
<dbReference type="RefSeq" id="WP_228234562.1">
    <property type="nucleotide sequence ID" value="NZ_JAJGNA010000023.1"/>
</dbReference>
<dbReference type="InterPro" id="IPR047224">
    <property type="entry name" value="FAS_alpha_su_C"/>
</dbReference>
<gene>
    <name evidence="6" type="ORF">LL252_14755</name>
</gene>
<dbReference type="SUPFAM" id="SSF53901">
    <property type="entry name" value="Thiolase-like"/>
    <property type="match status" value="2"/>
</dbReference>
<dbReference type="Pfam" id="PF02801">
    <property type="entry name" value="Ketoacyl-synt_C"/>
    <property type="match status" value="1"/>
</dbReference>
<dbReference type="InterPro" id="IPR014030">
    <property type="entry name" value="Ketoacyl_synth_N"/>
</dbReference>
<dbReference type="SMART" id="SM00825">
    <property type="entry name" value="PKS_KS"/>
    <property type="match status" value="1"/>
</dbReference>
<dbReference type="InterPro" id="IPR000794">
    <property type="entry name" value="Beta-ketoacyl_synthase"/>
</dbReference>
<comment type="caution">
    <text evidence="6">The sequence shown here is derived from an EMBL/GenBank/DDBJ whole genome shotgun (WGS) entry which is preliminary data.</text>
</comment>
<evidence type="ECO:0000313" key="6">
    <source>
        <dbReference type="EMBL" id="MCC4309832.1"/>
    </source>
</evidence>
<dbReference type="InterPro" id="IPR016039">
    <property type="entry name" value="Thiolase-like"/>
</dbReference>
<evidence type="ECO:0000259" key="5">
    <source>
        <dbReference type="PROSITE" id="PS52004"/>
    </source>
</evidence>
<dbReference type="InterPro" id="IPR020841">
    <property type="entry name" value="PKS_Beta-ketoAc_synthase_dom"/>
</dbReference>
<evidence type="ECO:0000256" key="3">
    <source>
        <dbReference type="ARBA" id="ARBA00022679"/>
    </source>
</evidence>
<dbReference type="PANTHER" id="PTHR11712:SF336">
    <property type="entry name" value="3-OXOACYL-[ACYL-CARRIER-PROTEIN] SYNTHASE, MITOCHONDRIAL"/>
    <property type="match status" value="1"/>
</dbReference>
<protein>
    <submittedName>
        <fullName evidence="6">Beta-ketoacyl synthase</fullName>
    </submittedName>
</protein>
<dbReference type="AlphaFoldDB" id="A0A9Q3UQY5"/>
<dbReference type="GO" id="GO:0005829">
    <property type="term" value="C:cytosol"/>
    <property type="evidence" value="ECO:0007669"/>
    <property type="project" value="TreeGrafter"/>
</dbReference>
<evidence type="ECO:0000313" key="7">
    <source>
        <dbReference type="Proteomes" id="UP001108027"/>
    </source>
</evidence>
<dbReference type="GO" id="GO:0006633">
    <property type="term" value="P:fatty acid biosynthetic process"/>
    <property type="evidence" value="ECO:0007669"/>
    <property type="project" value="TreeGrafter"/>
</dbReference>